<comment type="similarity">
    <text evidence="1">Belongs to the bacterial solute-binding protein 9 family.</text>
</comment>
<name>A0ABT9DC71_9CELL</name>
<sequence length="303" mass="30750">MKTRPSARAAAVASVAALAVPLAGCSTSSPGQGAGISVVAEVYPLAWIAEQVGGGRVSVATLVPAGTEVHAFEVSPQQVDELGRADLAVVSREVSAAVDDAVATNPPDHVVDAADLVTLRPAAQDGHPTGTETTFDPHTWLDVPGLPAVVDAVARTLTQIDPEGASTYGENAAALDERLATLDGDYRTGLSSCEQTTFVVTHPAFGYLADAYGLTQVGVSGFDEDTEPSPARVAQVADTARRAGVTTVFVPDTSNPKVADVIASDLGITVSTLSTITGADAGQDYISLAEANLAALRAGLGCS</sequence>
<evidence type="ECO:0000256" key="2">
    <source>
        <dbReference type="ARBA" id="ARBA00022448"/>
    </source>
</evidence>
<dbReference type="Proteomes" id="UP001232536">
    <property type="component" value="Unassembled WGS sequence"/>
</dbReference>
<dbReference type="Gene3D" id="3.40.50.1980">
    <property type="entry name" value="Nitrogenase molybdenum iron protein domain"/>
    <property type="match status" value="2"/>
</dbReference>
<evidence type="ECO:0000313" key="6">
    <source>
        <dbReference type="Proteomes" id="UP001232536"/>
    </source>
</evidence>
<gene>
    <name evidence="5" type="ORF">Q6348_12915</name>
</gene>
<comment type="caution">
    <text evidence="5">The sequence shown here is derived from an EMBL/GenBank/DDBJ whole genome shotgun (WGS) entry which is preliminary data.</text>
</comment>
<dbReference type="RefSeq" id="WP_304601685.1">
    <property type="nucleotide sequence ID" value="NZ_JAUQYO010000001.1"/>
</dbReference>
<evidence type="ECO:0000256" key="1">
    <source>
        <dbReference type="ARBA" id="ARBA00011028"/>
    </source>
</evidence>
<evidence type="ECO:0000313" key="5">
    <source>
        <dbReference type="EMBL" id="MDO8108096.1"/>
    </source>
</evidence>
<dbReference type="SUPFAM" id="SSF53807">
    <property type="entry name" value="Helical backbone' metal receptor"/>
    <property type="match status" value="1"/>
</dbReference>
<evidence type="ECO:0000256" key="4">
    <source>
        <dbReference type="SAM" id="SignalP"/>
    </source>
</evidence>
<dbReference type="InterPro" id="IPR006127">
    <property type="entry name" value="ZnuA-like"/>
</dbReference>
<reference evidence="5 6" key="1">
    <citation type="submission" date="2023-07" db="EMBL/GenBank/DDBJ databases">
        <title>Description of novel actinomycetes strains, isolated from tidal flat sediment.</title>
        <authorList>
            <person name="Lu C."/>
        </authorList>
    </citation>
    <scope>NUCLEOTIDE SEQUENCE [LARGE SCALE GENOMIC DNA]</scope>
    <source>
        <strain evidence="5 6">SYSU T00b441</strain>
    </source>
</reference>
<dbReference type="PANTHER" id="PTHR42953">
    <property type="entry name" value="HIGH-AFFINITY ZINC UPTAKE SYSTEM PROTEIN ZNUA-RELATED"/>
    <property type="match status" value="1"/>
</dbReference>
<keyword evidence="6" id="KW-1185">Reference proteome</keyword>
<keyword evidence="3 4" id="KW-0732">Signal</keyword>
<evidence type="ECO:0000256" key="3">
    <source>
        <dbReference type="ARBA" id="ARBA00022729"/>
    </source>
</evidence>
<dbReference type="InterPro" id="IPR050492">
    <property type="entry name" value="Bact_metal-bind_prot9"/>
</dbReference>
<feature type="signal peptide" evidence="4">
    <location>
        <begin position="1"/>
        <end position="19"/>
    </location>
</feature>
<proteinExistence type="inferred from homology"/>
<dbReference type="EMBL" id="JAUQYP010000001">
    <property type="protein sequence ID" value="MDO8108096.1"/>
    <property type="molecule type" value="Genomic_DNA"/>
</dbReference>
<protein>
    <submittedName>
        <fullName evidence="5">Metal ABC transporter substrate-binding protein</fullName>
    </submittedName>
</protein>
<dbReference type="PANTHER" id="PTHR42953:SF3">
    <property type="entry name" value="HIGH-AFFINITY ZINC UPTAKE SYSTEM PROTEIN ZNUA"/>
    <property type="match status" value="1"/>
</dbReference>
<keyword evidence="2" id="KW-0813">Transport</keyword>
<accession>A0ABT9DC71</accession>
<feature type="chain" id="PRO_5046313585" evidence="4">
    <location>
        <begin position="20"/>
        <end position="303"/>
    </location>
</feature>
<organism evidence="5 6">
    <name type="scientific">Actinotalea lenta</name>
    <dbReference type="NCBI Taxonomy" id="3064654"/>
    <lineage>
        <taxon>Bacteria</taxon>
        <taxon>Bacillati</taxon>
        <taxon>Actinomycetota</taxon>
        <taxon>Actinomycetes</taxon>
        <taxon>Micrococcales</taxon>
        <taxon>Cellulomonadaceae</taxon>
        <taxon>Actinotalea</taxon>
    </lineage>
</organism>
<dbReference type="Pfam" id="PF01297">
    <property type="entry name" value="ZnuA"/>
    <property type="match status" value="1"/>
</dbReference>